<dbReference type="AlphaFoldDB" id="A0AB39SIX0"/>
<sequence>MTGTELAMSGTELSSTLFATFPRSDQRRKGEEYIRGLLATEGRKSIRNMAAPTGGSAREQSLHHFVSSSTWHWMPVREALAQYVARTVAPEAYVIRTMVIPKAGDNSVGVYRRYVPELGQIRGVQQAVGVWAAAQETSVPVNWRLDIPQDWLDNGLRRRQAAIPDSVREESPEESAVEAMLAVRDWGLPARPVVMDARDMDAMSVVRRFRSSGLRHLIRISGSLRLTPADPAQIGRATPEALPAQQIMAAAKLLRRPAVWRDHSPEHAMRTSLVAAVRIRGASRAPGMRGGGDMLLIGIGDSGKAWPSELWLTDLVDLSPVALLRLSRLIGRVDRDFSEISEQVGIRDYAGRSFNGWHRHATLASAAHAVAALDGTYGTYDEELRTGTDIRRTA</sequence>
<dbReference type="InterPro" id="IPR012337">
    <property type="entry name" value="RNaseH-like_sf"/>
</dbReference>
<proteinExistence type="predicted"/>
<dbReference type="RefSeq" id="WP_369263563.1">
    <property type="nucleotide sequence ID" value="NZ_CP163440.1"/>
</dbReference>
<organism evidence="2">
    <name type="scientific">Streptomyces sp. R35</name>
    <dbReference type="NCBI Taxonomy" id="3238630"/>
    <lineage>
        <taxon>Bacteria</taxon>
        <taxon>Bacillati</taxon>
        <taxon>Actinomycetota</taxon>
        <taxon>Actinomycetes</taxon>
        <taxon>Kitasatosporales</taxon>
        <taxon>Streptomycetaceae</taxon>
        <taxon>Streptomyces</taxon>
    </lineage>
</organism>
<evidence type="ECO:0000259" key="1">
    <source>
        <dbReference type="Pfam" id="PF13546"/>
    </source>
</evidence>
<gene>
    <name evidence="2" type="ORF">AB5J50_40065</name>
</gene>
<dbReference type="InterPro" id="IPR038721">
    <property type="entry name" value="IS701-like_DDE_dom"/>
</dbReference>
<dbReference type="PANTHER" id="PTHR33627">
    <property type="entry name" value="TRANSPOSASE"/>
    <property type="match status" value="1"/>
</dbReference>
<accession>A0AB39SIX0</accession>
<dbReference type="InterPro" id="IPR039365">
    <property type="entry name" value="IS701-like"/>
</dbReference>
<protein>
    <submittedName>
        <fullName evidence="2">IS701 family transposase</fullName>
    </submittedName>
</protein>
<reference evidence="2" key="1">
    <citation type="submission" date="2024-07" db="EMBL/GenBank/DDBJ databases">
        <authorList>
            <person name="Yu S.T."/>
        </authorList>
    </citation>
    <scope>NUCLEOTIDE SEQUENCE</scope>
    <source>
        <strain evidence="2">R35</strain>
    </source>
</reference>
<evidence type="ECO:0000313" key="2">
    <source>
        <dbReference type="EMBL" id="XDQ66562.1"/>
    </source>
</evidence>
<feature type="domain" description="Transposase IS701-like DDE" evidence="1">
    <location>
        <begin position="17"/>
        <end position="284"/>
    </location>
</feature>
<dbReference type="EMBL" id="CP163440">
    <property type="protein sequence ID" value="XDQ66562.1"/>
    <property type="molecule type" value="Genomic_DNA"/>
</dbReference>
<dbReference type="PANTHER" id="PTHR33627:SF1">
    <property type="entry name" value="TRANSPOSASE"/>
    <property type="match status" value="1"/>
</dbReference>
<dbReference type="Pfam" id="PF13546">
    <property type="entry name" value="DDE_5"/>
    <property type="match status" value="1"/>
</dbReference>
<name>A0AB39SIX0_9ACTN</name>
<dbReference type="SUPFAM" id="SSF53098">
    <property type="entry name" value="Ribonuclease H-like"/>
    <property type="match status" value="1"/>
</dbReference>